<evidence type="ECO:0000256" key="1">
    <source>
        <dbReference type="ARBA" id="ARBA00038158"/>
    </source>
</evidence>
<comment type="caution">
    <text evidence="3">The sequence shown here is derived from an EMBL/GenBank/DDBJ whole genome shotgun (WGS) entry which is preliminary data.</text>
</comment>
<dbReference type="AlphaFoldDB" id="A0AAD9ACQ3"/>
<sequence length="398" mass="45078">MADAVAENTTASPGARVPESTPKSRSPTKSPRSPQSPQPPQSPESRTSAAGDAPAPVPLEVDDTPSVDGRSIDEQISSYTASLTSSVIDYPTEYGRRYHAFRAGAYNFPNDESEMDRLDLTHSMEVKAIGYELYLAPLKPEIQRILDCGTGTGICEIRALSYSVHWPRYDLRVTPCCSHTDTSDRPKIFGNDLSAIQPEWVPPNVRFEVDDLEDTWVGHQPYDFIFSRYMAASLADWPKYVRNIYDNIKPGGWAEFQDYNLMLDCDDGTLEGTEVWRWNDLMMDTCKMLNREAAPGPKLEDWVRTTGFRNVRRQDFKVPLGRWPRDPHLRDVGMCNLVQTLDGLEGFTMKLFCGVRGWKPEEVLVFLAGVRKELKAGNIHSYLNYYVVYGQKPEDQEE</sequence>
<keyword evidence="4" id="KW-1185">Reference proteome</keyword>
<feature type="compositionally biased region" description="Low complexity" evidence="2">
    <location>
        <begin position="18"/>
        <end position="33"/>
    </location>
</feature>
<dbReference type="CDD" id="cd02440">
    <property type="entry name" value="AdoMet_MTases"/>
    <property type="match status" value="1"/>
</dbReference>
<dbReference type="EMBL" id="JAQOWY010000290">
    <property type="protein sequence ID" value="KAK1844985.1"/>
    <property type="molecule type" value="Genomic_DNA"/>
</dbReference>
<dbReference type="InterPro" id="IPR029063">
    <property type="entry name" value="SAM-dependent_MTases_sf"/>
</dbReference>
<dbReference type="GO" id="GO:0032259">
    <property type="term" value="P:methylation"/>
    <property type="evidence" value="ECO:0007669"/>
    <property type="project" value="UniProtKB-KW"/>
</dbReference>
<evidence type="ECO:0000313" key="3">
    <source>
        <dbReference type="EMBL" id="KAK1844985.1"/>
    </source>
</evidence>
<protein>
    <submittedName>
        <fullName evidence="3">Methyltransferase domain-containing protein</fullName>
    </submittedName>
</protein>
<organism evidence="3 4">
    <name type="scientific">Colletotrichum chrysophilum</name>
    <dbReference type="NCBI Taxonomy" id="1836956"/>
    <lineage>
        <taxon>Eukaryota</taxon>
        <taxon>Fungi</taxon>
        <taxon>Dikarya</taxon>
        <taxon>Ascomycota</taxon>
        <taxon>Pezizomycotina</taxon>
        <taxon>Sordariomycetes</taxon>
        <taxon>Hypocreomycetidae</taxon>
        <taxon>Glomerellales</taxon>
        <taxon>Glomerellaceae</taxon>
        <taxon>Colletotrichum</taxon>
        <taxon>Colletotrichum gloeosporioides species complex</taxon>
    </lineage>
</organism>
<accession>A0AAD9ACQ3</accession>
<comment type="similarity">
    <text evidence="1">Belongs to the methyltransferase superfamily. LaeA methyltransferase family.</text>
</comment>
<dbReference type="PANTHER" id="PTHR43591">
    <property type="entry name" value="METHYLTRANSFERASE"/>
    <property type="match status" value="1"/>
</dbReference>
<dbReference type="PANTHER" id="PTHR43591:SF10">
    <property type="entry name" value="ABC TRANSMEMBRANE TYPE-1 DOMAIN-CONTAINING PROTEIN-RELATED"/>
    <property type="match status" value="1"/>
</dbReference>
<dbReference type="Proteomes" id="UP001243330">
    <property type="component" value="Unassembled WGS sequence"/>
</dbReference>
<proteinExistence type="inferred from homology"/>
<name>A0AAD9ACQ3_9PEZI</name>
<reference evidence="3" key="1">
    <citation type="submission" date="2023-01" db="EMBL/GenBank/DDBJ databases">
        <title>Colletotrichum chrysophilum M932 genome sequence.</title>
        <authorList>
            <person name="Baroncelli R."/>
        </authorList>
    </citation>
    <scope>NUCLEOTIDE SEQUENCE</scope>
    <source>
        <strain evidence="3">M932</strain>
    </source>
</reference>
<evidence type="ECO:0000313" key="4">
    <source>
        <dbReference type="Proteomes" id="UP001243330"/>
    </source>
</evidence>
<keyword evidence="3" id="KW-0489">Methyltransferase</keyword>
<keyword evidence="3" id="KW-0808">Transferase</keyword>
<dbReference type="SUPFAM" id="SSF53335">
    <property type="entry name" value="S-adenosyl-L-methionine-dependent methyltransferases"/>
    <property type="match status" value="1"/>
</dbReference>
<feature type="region of interest" description="Disordered" evidence="2">
    <location>
        <begin position="1"/>
        <end position="70"/>
    </location>
</feature>
<dbReference type="Pfam" id="PF13489">
    <property type="entry name" value="Methyltransf_23"/>
    <property type="match status" value="1"/>
</dbReference>
<dbReference type="GO" id="GO:0008168">
    <property type="term" value="F:methyltransferase activity"/>
    <property type="evidence" value="ECO:0007669"/>
    <property type="project" value="UniProtKB-KW"/>
</dbReference>
<evidence type="ECO:0000256" key="2">
    <source>
        <dbReference type="SAM" id="MobiDB-lite"/>
    </source>
</evidence>
<dbReference type="Gene3D" id="3.40.50.150">
    <property type="entry name" value="Vaccinia Virus protein VP39"/>
    <property type="match status" value="1"/>
</dbReference>
<gene>
    <name evidence="3" type="ORF">CCHR01_12397</name>
</gene>